<dbReference type="GO" id="GO:0015171">
    <property type="term" value="F:amino acid transmembrane transporter activity"/>
    <property type="evidence" value="ECO:0007669"/>
    <property type="project" value="TreeGrafter"/>
</dbReference>
<evidence type="ECO:0000256" key="4">
    <source>
        <dbReference type="ARBA" id="ARBA00022970"/>
    </source>
</evidence>
<feature type="transmembrane region" description="Helical" evidence="7">
    <location>
        <begin position="109"/>
        <end position="130"/>
    </location>
</feature>
<feature type="transmembrane region" description="Helical" evidence="7">
    <location>
        <begin position="469"/>
        <end position="490"/>
    </location>
</feature>
<dbReference type="FunFam" id="1.20.1740.10:FF:000070">
    <property type="entry name" value="Amino acid transporter (Eurofung)"/>
    <property type="match status" value="1"/>
</dbReference>
<dbReference type="InterPro" id="IPR004841">
    <property type="entry name" value="AA-permease/SLC12A_dom"/>
</dbReference>
<dbReference type="InterPro" id="IPR050524">
    <property type="entry name" value="APC_YAT"/>
</dbReference>
<evidence type="ECO:0000256" key="6">
    <source>
        <dbReference type="ARBA" id="ARBA00023136"/>
    </source>
</evidence>
<evidence type="ECO:0000259" key="8">
    <source>
        <dbReference type="Pfam" id="PF00324"/>
    </source>
</evidence>
<comment type="subcellular location">
    <subcellularLocation>
        <location evidence="1">Membrane</location>
        <topology evidence="1">Multi-pass membrane protein</topology>
    </subcellularLocation>
</comment>
<evidence type="ECO:0000256" key="1">
    <source>
        <dbReference type="ARBA" id="ARBA00004141"/>
    </source>
</evidence>
<dbReference type="PANTHER" id="PTHR43341:SF37">
    <property type="entry name" value="AMINO ACID TRANSPORTER (EUROFUNG)"/>
    <property type="match status" value="1"/>
</dbReference>
<proteinExistence type="predicted"/>
<feature type="transmembrane region" description="Helical" evidence="7">
    <location>
        <begin position="432"/>
        <end position="457"/>
    </location>
</feature>
<feature type="transmembrane region" description="Helical" evidence="7">
    <location>
        <begin position="71"/>
        <end position="89"/>
    </location>
</feature>
<keyword evidence="6 7" id="KW-0472">Membrane</keyword>
<feature type="transmembrane region" description="Helical" evidence="7">
    <location>
        <begin position="259"/>
        <end position="280"/>
    </location>
</feature>
<dbReference type="Pfam" id="PF00324">
    <property type="entry name" value="AA_permease"/>
    <property type="match status" value="1"/>
</dbReference>
<feature type="transmembrane region" description="Helical" evidence="7">
    <location>
        <begin position="184"/>
        <end position="204"/>
    </location>
</feature>
<accession>A0A6A6TM38</accession>
<keyword evidence="4" id="KW-0029">Amino-acid transport</keyword>
<keyword evidence="2" id="KW-0813">Transport</keyword>
<evidence type="ECO:0000313" key="10">
    <source>
        <dbReference type="Proteomes" id="UP000799324"/>
    </source>
</evidence>
<organism evidence="9 10">
    <name type="scientific">Lophiostoma macrostomum CBS 122681</name>
    <dbReference type="NCBI Taxonomy" id="1314788"/>
    <lineage>
        <taxon>Eukaryota</taxon>
        <taxon>Fungi</taxon>
        <taxon>Dikarya</taxon>
        <taxon>Ascomycota</taxon>
        <taxon>Pezizomycotina</taxon>
        <taxon>Dothideomycetes</taxon>
        <taxon>Pleosporomycetidae</taxon>
        <taxon>Pleosporales</taxon>
        <taxon>Lophiostomataceae</taxon>
        <taxon>Lophiostoma</taxon>
    </lineage>
</organism>
<dbReference type="AlphaFoldDB" id="A0A6A6TM38"/>
<evidence type="ECO:0000313" key="9">
    <source>
        <dbReference type="EMBL" id="KAF2660516.1"/>
    </source>
</evidence>
<dbReference type="GO" id="GO:0016020">
    <property type="term" value="C:membrane"/>
    <property type="evidence" value="ECO:0007669"/>
    <property type="project" value="UniProtKB-SubCell"/>
</dbReference>
<feature type="transmembrane region" description="Helical" evidence="7">
    <location>
        <begin position="390"/>
        <end position="411"/>
    </location>
</feature>
<dbReference type="PANTHER" id="PTHR43341">
    <property type="entry name" value="AMINO ACID PERMEASE"/>
    <property type="match status" value="1"/>
</dbReference>
<dbReference type="OrthoDB" id="3900342at2759"/>
<keyword evidence="5 7" id="KW-1133">Transmembrane helix</keyword>
<dbReference type="PROSITE" id="PS00218">
    <property type="entry name" value="AMINO_ACID_PERMEASE_1"/>
    <property type="match status" value="1"/>
</dbReference>
<reference evidence="9" key="1">
    <citation type="journal article" date="2020" name="Stud. Mycol.">
        <title>101 Dothideomycetes genomes: a test case for predicting lifestyles and emergence of pathogens.</title>
        <authorList>
            <person name="Haridas S."/>
            <person name="Albert R."/>
            <person name="Binder M."/>
            <person name="Bloem J."/>
            <person name="Labutti K."/>
            <person name="Salamov A."/>
            <person name="Andreopoulos B."/>
            <person name="Baker S."/>
            <person name="Barry K."/>
            <person name="Bills G."/>
            <person name="Bluhm B."/>
            <person name="Cannon C."/>
            <person name="Castanera R."/>
            <person name="Culley D."/>
            <person name="Daum C."/>
            <person name="Ezra D."/>
            <person name="Gonzalez J."/>
            <person name="Henrissat B."/>
            <person name="Kuo A."/>
            <person name="Liang C."/>
            <person name="Lipzen A."/>
            <person name="Lutzoni F."/>
            <person name="Magnuson J."/>
            <person name="Mondo S."/>
            <person name="Nolan M."/>
            <person name="Ohm R."/>
            <person name="Pangilinan J."/>
            <person name="Park H.-J."/>
            <person name="Ramirez L."/>
            <person name="Alfaro M."/>
            <person name="Sun H."/>
            <person name="Tritt A."/>
            <person name="Yoshinaga Y."/>
            <person name="Zwiers L.-H."/>
            <person name="Turgeon B."/>
            <person name="Goodwin S."/>
            <person name="Spatafora J."/>
            <person name="Crous P."/>
            <person name="Grigoriev I."/>
        </authorList>
    </citation>
    <scope>NUCLEOTIDE SEQUENCE</scope>
    <source>
        <strain evidence="9">CBS 122681</strain>
    </source>
</reference>
<keyword evidence="10" id="KW-1185">Reference proteome</keyword>
<evidence type="ECO:0000256" key="5">
    <source>
        <dbReference type="ARBA" id="ARBA00022989"/>
    </source>
</evidence>
<dbReference type="EMBL" id="MU004299">
    <property type="protein sequence ID" value="KAF2660516.1"/>
    <property type="molecule type" value="Genomic_DNA"/>
</dbReference>
<feature type="transmembrane region" description="Helical" evidence="7">
    <location>
        <begin position="362"/>
        <end position="378"/>
    </location>
</feature>
<feature type="transmembrane region" description="Helical" evidence="7">
    <location>
        <begin position="150"/>
        <end position="172"/>
    </location>
</feature>
<dbReference type="InterPro" id="IPR004840">
    <property type="entry name" value="Amino_acid_permease_CS"/>
</dbReference>
<name>A0A6A6TM38_9PLEO</name>
<evidence type="ECO:0000256" key="2">
    <source>
        <dbReference type="ARBA" id="ARBA00022448"/>
    </source>
</evidence>
<dbReference type="Proteomes" id="UP000799324">
    <property type="component" value="Unassembled WGS sequence"/>
</dbReference>
<feature type="transmembrane region" description="Helical" evidence="7">
    <location>
        <begin position="315"/>
        <end position="335"/>
    </location>
</feature>
<dbReference type="PIRSF" id="PIRSF006060">
    <property type="entry name" value="AA_transporter"/>
    <property type="match status" value="1"/>
</dbReference>
<gene>
    <name evidence="9" type="ORF">K491DRAFT_701619</name>
</gene>
<dbReference type="Gene3D" id="1.20.1740.10">
    <property type="entry name" value="Amino acid/polyamine transporter I"/>
    <property type="match status" value="1"/>
</dbReference>
<protein>
    <submittedName>
        <fullName evidence="9">Arginine permease</fullName>
    </submittedName>
</protein>
<feature type="transmembrane region" description="Helical" evidence="7">
    <location>
        <begin position="42"/>
        <end position="59"/>
    </location>
</feature>
<evidence type="ECO:0000256" key="3">
    <source>
        <dbReference type="ARBA" id="ARBA00022692"/>
    </source>
</evidence>
<evidence type="ECO:0000256" key="7">
    <source>
        <dbReference type="SAM" id="Phobius"/>
    </source>
</evidence>
<keyword evidence="3 7" id="KW-0812">Transmembrane</keyword>
<sequence length="536" mass="58897">MEGEPKYIPDDKEGHVRESVEFGNHDYGAETELKRLLSTRHVTMIALGSSIGMGLWLGSGKSLASGGPAGIFLGYILAGSMIWSVSQSIGEMAVMYPLPSAFVQWTGKFVCPSAAFALGWAYWFNYVITISNELAATNTILRFWTDAVPIAAWISIFWGVIILVNVFGVNVFGEVEVIASSIKFGWIFVVIFSLIAVSAGGAPGHGPVGFRYWNETPFINGFKGFLSVMPTCIFAMAGSENAGLVAAETNNPRKAVPRAIGSIWLRLSLFYVLGALMITITVSPKNPNLFGQEGTNASPFVIAYTEADLRPLAHMMNAVIFVSVVSTGTISAYGGSRTTMGLAHLGMAPSGFKRADSTGRPWPGLIATLALGGSLAYLNVGQSSANVFTWFSNLTSLFTLFGWGMICLSHIRMRHAWKIQGRSIDDLPWKSWAYPYAAWWGLSWCIILLICEFYLSVWPLGKKTTAENFFANYMSVLVILVCYIGARFYFRGPWWVDTARVDLDTGRRFYVDSPEEKKQKKGIRGKVDRVVGYVFN</sequence>
<feature type="domain" description="Amino acid permease/ SLC12A" evidence="8">
    <location>
        <begin position="41"/>
        <end position="491"/>
    </location>
</feature>